<dbReference type="EMBL" id="KN848680">
    <property type="protein sequence ID" value="KIR79609.1"/>
    <property type="molecule type" value="Genomic_DNA"/>
</dbReference>
<reference evidence="4 5" key="1">
    <citation type="submission" date="2015-01" db="EMBL/GenBank/DDBJ databases">
        <title>The Genome Sequence of Cryptococcus gattii EJB2.</title>
        <authorList>
            <consortium name="The Broad Institute Genomics Platform"/>
            <person name="Cuomo C."/>
            <person name="Litvintseva A."/>
            <person name="Chen Y."/>
            <person name="Heitman J."/>
            <person name="Sun S."/>
            <person name="Springer D."/>
            <person name="Dromer F."/>
            <person name="Young S."/>
            <person name="Zeng Q."/>
            <person name="Gargeya S."/>
            <person name="Abouelleil A."/>
            <person name="Alvarado L."/>
            <person name="Chapman S.B."/>
            <person name="Gainer-Dewar J."/>
            <person name="Goldberg J."/>
            <person name="Griggs A."/>
            <person name="Gujja S."/>
            <person name="Hansen M."/>
            <person name="Howarth C."/>
            <person name="Imamovic A."/>
            <person name="Larimer J."/>
            <person name="Murphy C."/>
            <person name="Naylor J."/>
            <person name="Pearson M."/>
            <person name="Priest M."/>
            <person name="Roberts A."/>
            <person name="Saif S."/>
            <person name="Shea T."/>
            <person name="Sykes S."/>
            <person name="Wortman J."/>
            <person name="Nusbaum C."/>
            <person name="Birren B."/>
        </authorList>
    </citation>
    <scope>NUCLEOTIDE SEQUENCE [LARGE SCALE GENOMIC DNA]</scope>
    <source>
        <strain evidence="4 5">EJB2</strain>
    </source>
</reference>
<name>A0ABR5BVJ8_9TREE</name>
<protein>
    <recommendedName>
        <fullName evidence="3">BZIP domain-containing protein</fullName>
    </recommendedName>
</protein>
<proteinExistence type="predicted"/>
<keyword evidence="5" id="KW-1185">Reference proteome</keyword>
<gene>
    <name evidence="4" type="ORF">I306_03356</name>
</gene>
<dbReference type="SMART" id="SM00338">
    <property type="entry name" value="BRLZ"/>
    <property type="match status" value="1"/>
</dbReference>
<evidence type="ECO:0000259" key="3">
    <source>
        <dbReference type="PROSITE" id="PS50217"/>
    </source>
</evidence>
<dbReference type="InterPro" id="IPR004827">
    <property type="entry name" value="bZIP"/>
</dbReference>
<feature type="domain" description="BZIP" evidence="3">
    <location>
        <begin position="258"/>
        <end position="321"/>
    </location>
</feature>
<dbReference type="PROSITE" id="PS50217">
    <property type="entry name" value="BZIP"/>
    <property type="match status" value="1"/>
</dbReference>
<feature type="coiled-coil region" evidence="1">
    <location>
        <begin position="290"/>
        <end position="338"/>
    </location>
</feature>
<dbReference type="SUPFAM" id="SSF57959">
    <property type="entry name" value="Leucine zipper domain"/>
    <property type="match status" value="1"/>
</dbReference>
<feature type="region of interest" description="Disordered" evidence="2">
    <location>
        <begin position="207"/>
        <end position="228"/>
    </location>
</feature>
<dbReference type="Gene3D" id="1.20.5.170">
    <property type="match status" value="1"/>
</dbReference>
<evidence type="ECO:0000313" key="5">
    <source>
        <dbReference type="Proteomes" id="UP000054272"/>
    </source>
</evidence>
<evidence type="ECO:0000256" key="1">
    <source>
        <dbReference type="SAM" id="Coils"/>
    </source>
</evidence>
<accession>A0ABR5BVJ8</accession>
<dbReference type="InterPro" id="IPR046347">
    <property type="entry name" value="bZIP_sf"/>
</dbReference>
<evidence type="ECO:0000313" key="4">
    <source>
        <dbReference type="EMBL" id="KIR79609.1"/>
    </source>
</evidence>
<dbReference type="Pfam" id="PF00170">
    <property type="entry name" value="bZIP_1"/>
    <property type="match status" value="1"/>
</dbReference>
<dbReference type="Proteomes" id="UP000054272">
    <property type="component" value="Unassembled WGS sequence"/>
</dbReference>
<evidence type="ECO:0000256" key="2">
    <source>
        <dbReference type="SAM" id="MobiDB-lite"/>
    </source>
</evidence>
<dbReference type="CDD" id="cd14686">
    <property type="entry name" value="bZIP"/>
    <property type="match status" value="1"/>
</dbReference>
<sequence>MERHEFMRLPQVIRRKESSGAEKKNRCVTLLRRLMGRQYCLNSVVPLLFFVCDMPVQIYSNSPVVSTSSDLDLYKHSIPYYDDDDATESKDQTNGAFNEITLSLDKESCSNPLYRTHPTLQYAKQEPFPTDVYMTESKTTSLTSHPFQLLSFGEPPSWHFSAPQTYEASSSSIGTIQEISNDREQDHIKRETTTHEVPSQNFRVLRSADSSGFERSNSRRSGYKDHTLSALDSHKMRSVSHMTLDEILQIDPSNRTQEMKNQIRCHRNRQAALASRQRKAAEMQTLKTTNQSLQSDNEVLSISLQEMKETNTMLAAQLNEKLCRIMELERELSTMSQMYPLELSSQNKSFPLQ</sequence>
<keyword evidence="1" id="KW-0175">Coiled coil</keyword>
<organism evidence="4 5">
    <name type="scientific">Cryptococcus gattii EJB2</name>
    <dbReference type="NCBI Taxonomy" id="1296103"/>
    <lineage>
        <taxon>Eukaryota</taxon>
        <taxon>Fungi</taxon>
        <taxon>Dikarya</taxon>
        <taxon>Basidiomycota</taxon>
        <taxon>Agaricomycotina</taxon>
        <taxon>Tremellomycetes</taxon>
        <taxon>Tremellales</taxon>
        <taxon>Cryptococcaceae</taxon>
        <taxon>Cryptococcus</taxon>
        <taxon>Cryptococcus gattii species complex</taxon>
    </lineage>
</organism>